<dbReference type="EMBL" id="QHLY01000012">
    <property type="protein sequence ID" value="PXA67168.1"/>
    <property type="molecule type" value="Genomic_DNA"/>
</dbReference>
<proteinExistence type="predicted"/>
<gene>
    <name evidence="1" type="ORF">CTB96_10425</name>
</gene>
<dbReference type="SUPFAM" id="SSF52777">
    <property type="entry name" value="CoA-dependent acyltransferases"/>
    <property type="match status" value="1"/>
</dbReference>
<dbReference type="AlphaFoldDB" id="A0A317ZMQ9"/>
<evidence type="ECO:0000313" key="1">
    <source>
        <dbReference type="EMBL" id="PXA67168.1"/>
    </source>
</evidence>
<organism evidence="1 2">
    <name type="scientific">Cryobacterium arcticum</name>
    <dbReference type="NCBI Taxonomy" id="670052"/>
    <lineage>
        <taxon>Bacteria</taxon>
        <taxon>Bacillati</taxon>
        <taxon>Actinomycetota</taxon>
        <taxon>Actinomycetes</taxon>
        <taxon>Micrococcales</taxon>
        <taxon>Microbacteriaceae</taxon>
        <taxon>Cryobacterium</taxon>
    </lineage>
</organism>
<dbReference type="RefSeq" id="WP_110126853.1">
    <property type="nucleotide sequence ID" value="NZ_QHLY01000012.1"/>
</dbReference>
<dbReference type="OrthoDB" id="4876345at2"/>
<sequence length="437" mass="48501">MNLQKDNTMRKIRSGQAYLYRDGGLRSTVLDVRMKDTVRGDLLRRALETALERYPYLRSKLVEKNGDFYLADNPLSVAFAKTTKLRALGSMSVNYHLIDVTYTGSSIRVAFHHALCDGRGITPFLETLIHYYCSLRYHRVFDSTGIRLAGEPLLPGETEEPFGASRYDVGDTPAAQVIKDGFVLPEHADEVSAYYRHEISIDRARFLAVAKQNNATPAILVALLASTAIKNLHPDADKPIVCSLASDMRAELGLTNTHKNCVSSLYLPYTEELAGLPLTEQATRYREDIATQRQPDAVRRAANSQIGLSDKLDELPTLAAKKQMLSFFDDLRIDTFVISYLGQLQFGECGEHVDSVHLYSSGSTGLILNMISAAEVISIDVLQSFESEQFVSELLRLVTELGLDVTASERIAFATTPDKAHITAARQAEKYYAAFTG</sequence>
<protein>
    <recommendedName>
        <fullName evidence="3">Condensation domain-containing protein</fullName>
    </recommendedName>
</protein>
<comment type="caution">
    <text evidence="1">The sequence shown here is derived from an EMBL/GenBank/DDBJ whole genome shotgun (WGS) entry which is preliminary data.</text>
</comment>
<accession>A0A317ZMQ9</accession>
<keyword evidence="2" id="KW-1185">Reference proteome</keyword>
<reference evidence="1 2" key="1">
    <citation type="submission" date="2018-05" db="EMBL/GenBank/DDBJ databases">
        <title>Genetic diversity of glacier-inhabiting Cryobacterium bacteria in China and description of Cryobacterium mengkeensis sp. nov. and Arthrobacter glacialis sp. nov.</title>
        <authorList>
            <person name="Liu Q."/>
            <person name="Xin Y.-H."/>
        </authorList>
    </citation>
    <scope>NUCLEOTIDE SEQUENCE [LARGE SCALE GENOMIC DNA]</scope>
    <source>
        <strain evidence="1 2">SK-1</strain>
    </source>
</reference>
<evidence type="ECO:0008006" key="3">
    <source>
        <dbReference type="Google" id="ProtNLM"/>
    </source>
</evidence>
<evidence type="ECO:0000313" key="2">
    <source>
        <dbReference type="Proteomes" id="UP000246722"/>
    </source>
</evidence>
<name>A0A317ZMQ9_9MICO</name>
<dbReference type="Proteomes" id="UP000246722">
    <property type="component" value="Unassembled WGS sequence"/>
</dbReference>